<evidence type="ECO:0000256" key="5">
    <source>
        <dbReference type="ARBA" id="ARBA00022722"/>
    </source>
</evidence>
<evidence type="ECO:0000256" key="3">
    <source>
        <dbReference type="ARBA" id="ARBA00005300"/>
    </source>
</evidence>
<dbReference type="InterPro" id="IPR009027">
    <property type="entry name" value="Ribosomal_bL9/RNase_H1_N"/>
</dbReference>
<dbReference type="FunFam" id="3.40.970.10:FF:000001">
    <property type="entry name" value="Ribonuclease H1"/>
    <property type="match status" value="1"/>
</dbReference>
<dbReference type="Gene3D" id="3.30.420.10">
    <property type="entry name" value="Ribonuclease H-like superfamily/Ribonuclease H"/>
    <property type="match status" value="1"/>
</dbReference>
<keyword evidence="5" id="KW-0540">Nuclease</keyword>
<dbReference type="InterPro" id="IPR037056">
    <property type="entry name" value="RNase_H1_N_sf"/>
</dbReference>
<dbReference type="OrthoDB" id="245563at2759"/>
<dbReference type="SUPFAM" id="SSF55658">
    <property type="entry name" value="L9 N-domain-like"/>
    <property type="match status" value="1"/>
</dbReference>
<comment type="cofactor">
    <cofactor evidence="2">
        <name>Mg(2+)</name>
        <dbReference type="ChEBI" id="CHEBI:18420"/>
    </cofactor>
</comment>
<evidence type="ECO:0000256" key="8">
    <source>
        <dbReference type="ARBA" id="ARBA00022801"/>
    </source>
</evidence>
<evidence type="ECO:0000256" key="7">
    <source>
        <dbReference type="ARBA" id="ARBA00022759"/>
    </source>
</evidence>
<dbReference type="SUPFAM" id="SSF53098">
    <property type="entry name" value="Ribonuclease H-like"/>
    <property type="match status" value="1"/>
</dbReference>
<keyword evidence="7" id="KW-0255">Endonuclease</keyword>
<keyword evidence="6" id="KW-0479">Metal-binding</keyword>
<dbReference type="Pfam" id="PF00075">
    <property type="entry name" value="RNase_H"/>
    <property type="match status" value="1"/>
</dbReference>
<evidence type="ECO:0000256" key="4">
    <source>
        <dbReference type="ARBA" id="ARBA00012180"/>
    </source>
</evidence>
<dbReference type="InterPro" id="IPR011320">
    <property type="entry name" value="RNase_H1_N"/>
</dbReference>
<sequence length="471" mass="50451">MVNGVCYAVARGRKPGVYINWSDCEAQILNFKGAKYKKFLYAADAELWIHQNATGPCLLLKPEQAAISPAVQGPVPALPATPGPVEPCASAPPQASDPDLAYSATKSEEVHSKVRNWQRAIARDKLPGVLQHSVDSVTEENSTIPMSSDVMIVYTDGSCKGNGTEHAVAGVGVWWGDNDSRNICERCPGDQTNNRAELIAIIRVLETTPTNRPLLIKTDSEYSIKCMTRWLWSWKAKGWKKIDGKPIKNLPLVKYLDVLLDERRTVSKQDVKFEWIKAHAGLSGNEDADALAVAGADLPAVPERDWEALAHAVRARLVAASSSSSVAAAPVAAVAERASQVTDCPPKVMTRSATTQPVAPSAQSQAARKPVPTPSRMPSQASASQPAPPRTVPSRSSTPSTTSPHPSASQATSTSGTNISDRKPRTPLSWSEGDVHGSADIKVSQKELEAYAACLLNDDDLLEEARAAGIC</sequence>
<evidence type="ECO:0000259" key="11">
    <source>
        <dbReference type="PROSITE" id="PS50879"/>
    </source>
</evidence>
<comment type="catalytic activity">
    <reaction evidence="1">
        <text>Endonucleolytic cleavage to 5'-phosphomonoester.</text>
        <dbReference type="EC" id="3.1.26.4"/>
    </reaction>
</comment>
<feature type="domain" description="RNase H type-1" evidence="11">
    <location>
        <begin position="147"/>
        <end position="297"/>
    </location>
</feature>
<dbReference type="GO" id="GO:0046872">
    <property type="term" value="F:metal ion binding"/>
    <property type="evidence" value="ECO:0007669"/>
    <property type="project" value="UniProtKB-KW"/>
</dbReference>
<dbReference type="InterPro" id="IPR012337">
    <property type="entry name" value="RNaseH-like_sf"/>
</dbReference>
<dbReference type="InterPro" id="IPR050092">
    <property type="entry name" value="RNase_H"/>
</dbReference>
<dbReference type="PANTHER" id="PTHR10642">
    <property type="entry name" value="RIBONUCLEASE H1"/>
    <property type="match status" value="1"/>
</dbReference>
<dbReference type="Pfam" id="PF01693">
    <property type="entry name" value="Cauli_VI"/>
    <property type="match status" value="1"/>
</dbReference>
<dbReference type="GO" id="GO:0004523">
    <property type="term" value="F:RNA-DNA hybrid ribonuclease activity"/>
    <property type="evidence" value="ECO:0007669"/>
    <property type="project" value="UniProtKB-EC"/>
</dbReference>
<organism evidence="12">
    <name type="scientific">Dichomitus squalens</name>
    <dbReference type="NCBI Taxonomy" id="114155"/>
    <lineage>
        <taxon>Eukaryota</taxon>
        <taxon>Fungi</taxon>
        <taxon>Dikarya</taxon>
        <taxon>Basidiomycota</taxon>
        <taxon>Agaricomycotina</taxon>
        <taxon>Agaricomycetes</taxon>
        <taxon>Polyporales</taxon>
        <taxon>Polyporaceae</taxon>
        <taxon>Dichomitus</taxon>
    </lineage>
</organism>
<dbReference type="GO" id="GO:0043137">
    <property type="term" value="P:DNA replication, removal of RNA primer"/>
    <property type="evidence" value="ECO:0007669"/>
    <property type="project" value="TreeGrafter"/>
</dbReference>
<dbReference type="Gene3D" id="3.40.970.10">
    <property type="entry name" value="Ribonuclease H1, N-terminal domain"/>
    <property type="match status" value="1"/>
</dbReference>
<dbReference type="EMBL" id="ML143399">
    <property type="protein sequence ID" value="TBU31536.1"/>
    <property type="molecule type" value="Genomic_DNA"/>
</dbReference>
<comment type="similarity">
    <text evidence="3">Belongs to the RNase H family.</text>
</comment>
<keyword evidence="9" id="KW-0460">Magnesium</keyword>
<dbReference type="GO" id="GO:0003676">
    <property type="term" value="F:nucleic acid binding"/>
    <property type="evidence" value="ECO:0007669"/>
    <property type="project" value="InterPro"/>
</dbReference>
<dbReference type="PROSITE" id="PS50879">
    <property type="entry name" value="RNASE_H_1"/>
    <property type="match status" value="1"/>
</dbReference>
<dbReference type="PANTHER" id="PTHR10642:SF26">
    <property type="entry name" value="RIBONUCLEASE H1"/>
    <property type="match status" value="1"/>
</dbReference>
<dbReference type="Proteomes" id="UP000292957">
    <property type="component" value="Unassembled WGS sequence"/>
</dbReference>
<evidence type="ECO:0000256" key="1">
    <source>
        <dbReference type="ARBA" id="ARBA00000077"/>
    </source>
</evidence>
<name>A0A4Q9MYV7_9APHY</name>
<gene>
    <name evidence="12" type="ORF">BD311DRAFT_716928</name>
</gene>
<dbReference type="InterPro" id="IPR036397">
    <property type="entry name" value="RNaseH_sf"/>
</dbReference>
<dbReference type="AlphaFoldDB" id="A0A4Q9MYV7"/>
<evidence type="ECO:0000313" key="12">
    <source>
        <dbReference type="EMBL" id="TBU31536.1"/>
    </source>
</evidence>
<evidence type="ECO:0000256" key="2">
    <source>
        <dbReference type="ARBA" id="ARBA00001946"/>
    </source>
</evidence>
<evidence type="ECO:0000256" key="10">
    <source>
        <dbReference type="SAM" id="MobiDB-lite"/>
    </source>
</evidence>
<proteinExistence type="inferred from homology"/>
<reference evidence="12" key="1">
    <citation type="submission" date="2019-01" db="EMBL/GenBank/DDBJ databases">
        <title>Draft genome sequences of three monokaryotic isolates of the white-rot basidiomycete fungus Dichomitus squalens.</title>
        <authorList>
            <consortium name="DOE Joint Genome Institute"/>
            <person name="Lopez S.C."/>
            <person name="Andreopoulos B."/>
            <person name="Pangilinan J."/>
            <person name="Lipzen A."/>
            <person name="Riley R."/>
            <person name="Ahrendt S."/>
            <person name="Ng V."/>
            <person name="Barry K."/>
            <person name="Daum C."/>
            <person name="Grigoriev I.V."/>
            <person name="Hilden K.S."/>
            <person name="Makela M.R."/>
            <person name="de Vries R.P."/>
        </authorList>
    </citation>
    <scope>NUCLEOTIDE SEQUENCE [LARGE SCALE GENOMIC DNA]</scope>
    <source>
        <strain evidence="12">OM18370.1</strain>
    </source>
</reference>
<accession>A0A4Q9MYV7</accession>
<evidence type="ECO:0000256" key="6">
    <source>
        <dbReference type="ARBA" id="ARBA00022723"/>
    </source>
</evidence>
<evidence type="ECO:0000256" key="9">
    <source>
        <dbReference type="ARBA" id="ARBA00022842"/>
    </source>
</evidence>
<keyword evidence="8" id="KW-0378">Hydrolase</keyword>
<dbReference type="EC" id="3.1.26.4" evidence="4"/>
<feature type="compositionally biased region" description="Low complexity" evidence="10">
    <location>
        <begin position="392"/>
        <end position="415"/>
    </location>
</feature>
<feature type="region of interest" description="Disordered" evidence="10">
    <location>
        <begin position="337"/>
        <end position="435"/>
    </location>
</feature>
<dbReference type="CDD" id="cd09280">
    <property type="entry name" value="RNase_HI_eukaryote_like"/>
    <property type="match status" value="1"/>
</dbReference>
<protein>
    <recommendedName>
        <fullName evidence="4">ribonuclease H</fullName>
        <ecNumber evidence="4">3.1.26.4</ecNumber>
    </recommendedName>
</protein>
<feature type="compositionally biased region" description="Low complexity" evidence="10">
    <location>
        <begin position="356"/>
        <end position="367"/>
    </location>
</feature>
<dbReference type="InterPro" id="IPR002156">
    <property type="entry name" value="RNaseH_domain"/>
</dbReference>